<organism evidence="1">
    <name type="scientific">uncultured Caudovirales phage</name>
    <dbReference type="NCBI Taxonomy" id="2100421"/>
    <lineage>
        <taxon>Viruses</taxon>
        <taxon>Duplodnaviria</taxon>
        <taxon>Heunggongvirae</taxon>
        <taxon>Uroviricota</taxon>
        <taxon>Caudoviricetes</taxon>
        <taxon>Peduoviridae</taxon>
        <taxon>Maltschvirus</taxon>
        <taxon>Maltschvirus maltsch</taxon>
    </lineage>
</organism>
<proteinExistence type="predicted"/>
<name>A0A6J7WYL3_9CAUD</name>
<protein>
    <submittedName>
        <fullName evidence="1">Uncharacterized protein</fullName>
    </submittedName>
</protein>
<gene>
    <name evidence="1" type="ORF">UFOVP368_40</name>
</gene>
<dbReference type="EMBL" id="LR798303">
    <property type="protein sequence ID" value="CAB5222877.1"/>
    <property type="molecule type" value="Genomic_DNA"/>
</dbReference>
<reference evidence="1" key="1">
    <citation type="submission" date="2020-05" db="EMBL/GenBank/DDBJ databases">
        <authorList>
            <person name="Chiriac C."/>
            <person name="Salcher M."/>
            <person name="Ghai R."/>
            <person name="Kavagutti S V."/>
        </authorList>
    </citation>
    <scope>NUCLEOTIDE SEQUENCE</scope>
</reference>
<sequence length="44" mass="5360">MTARHTTVWYQTKPSADKLGNAYHRHGPLQGMEPERRSFWFWRK</sequence>
<accession>A0A6J7WYL3</accession>
<evidence type="ECO:0000313" key="1">
    <source>
        <dbReference type="EMBL" id="CAB5222877.1"/>
    </source>
</evidence>